<keyword evidence="4" id="KW-1185">Reference proteome</keyword>
<proteinExistence type="predicted"/>
<accession>A0A9P7JKG8</accession>
<reference evidence="3" key="1">
    <citation type="journal article" date="2020" name="New Phytol.">
        <title>Comparative genomics reveals dynamic genome evolution in host specialist ectomycorrhizal fungi.</title>
        <authorList>
            <person name="Lofgren L.A."/>
            <person name="Nguyen N.H."/>
            <person name="Vilgalys R."/>
            <person name="Ruytinx J."/>
            <person name="Liao H.L."/>
            <person name="Branco S."/>
            <person name="Kuo A."/>
            <person name="LaButti K."/>
            <person name="Lipzen A."/>
            <person name="Andreopoulos W."/>
            <person name="Pangilinan J."/>
            <person name="Riley R."/>
            <person name="Hundley H."/>
            <person name="Na H."/>
            <person name="Barry K."/>
            <person name="Grigoriev I.V."/>
            <person name="Stajich J.E."/>
            <person name="Kennedy P.G."/>
        </authorList>
    </citation>
    <scope>NUCLEOTIDE SEQUENCE</scope>
    <source>
        <strain evidence="3">MN1</strain>
    </source>
</reference>
<dbReference type="RefSeq" id="XP_041200423.1">
    <property type="nucleotide sequence ID" value="XM_041332256.1"/>
</dbReference>
<evidence type="ECO:0000256" key="1">
    <source>
        <dbReference type="SAM" id="MobiDB-lite"/>
    </source>
</evidence>
<feature type="compositionally biased region" description="Basic and acidic residues" evidence="1">
    <location>
        <begin position="112"/>
        <end position="125"/>
    </location>
</feature>
<evidence type="ECO:0000313" key="3">
    <source>
        <dbReference type="EMBL" id="KAG1827576.1"/>
    </source>
</evidence>
<protein>
    <submittedName>
        <fullName evidence="3">Uncharacterized protein</fullName>
    </submittedName>
</protein>
<dbReference type="EMBL" id="JABBWG010000001">
    <property type="protein sequence ID" value="KAG1827576.1"/>
    <property type="molecule type" value="Genomic_DNA"/>
</dbReference>
<dbReference type="OrthoDB" id="10437888at2759"/>
<feature type="compositionally biased region" description="Low complexity" evidence="1">
    <location>
        <begin position="99"/>
        <end position="110"/>
    </location>
</feature>
<organism evidence="3 4">
    <name type="scientific">Suillus subaureus</name>
    <dbReference type="NCBI Taxonomy" id="48587"/>
    <lineage>
        <taxon>Eukaryota</taxon>
        <taxon>Fungi</taxon>
        <taxon>Dikarya</taxon>
        <taxon>Basidiomycota</taxon>
        <taxon>Agaricomycotina</taxon>
        <taxon>Agaricomycetes</taxon>
        <taxon>Agaricomycetidae</taxon>
        <taxon>Boletales</taxon>
        <taxon>Suillineae</taxon>
        <taxon>Suillaceae</taxon>
        <taxon>Suillus</taxon>
    </lineage>
</organism>
<comment type="caution">
    <text evidence="3">The sequence shown here is derived from an EMBL/GenBank/DDBJ whole genome shotgun (WGS) entry which is preliminary data.</text>
</comment>
<name>A0A9P7JKG8_9AGAM</name>
<dbReference type="AlphaFoldDB" id="A0A9P7JKG8"/>
<keyword evidence="2" id="KW-0732">Signal</keyword>
<evidence type="ECO:0000313" key="4">
    <source>
        <dbReference type="Proteomes" id="UP000807769"/>
    </source>
</evidence>
<feature type="compositionally biased region" description="Low complexity" evidence="1">
    <location>
        <begin position="148"/>
        <end position="158"/>
    </location>
</feature>
<feature type="compositionally biased region" description="Pro residues" evidence="1">
    <location>
        <begin position="170"/>
        <end position="180"/>
    </location>
</feature>
<feature type="compositionally biased region" description="Polar residues" evidence="1">
    <location>
        <begin position="130"/>
        <end position="147"/>
    </location>
</feature>
<dbReference type="Proteomes" id="UP000807769">
    <property type="component" value="Unassembled WGS sequence"/>
</dbReference>
<evidence type="ECO:0000256" key="2">
    <source>
        <dbReference type="SAM" id="SignalP"/>
    </source>
</evidence>
<dbReference type="GeneID" id="64626273"/>
<feature type="signal peptide" evidence="2">
    <location>
        <begin position="1"/>
        <end position="23"/>
    </location>
</feature>
<sequence length="180" mass="19425">MRPNKKCMQLMLNMLLMFLLSHEESLDQGIQTGECSPNSTHHPLPPPEHVSVGIQAQPSWATQKIEPRYKPPGGSGKICLLLHLLMPLVPSPVTEPPRSSQDSSMDLSSDAQDEKQIEDNIHHPGDISSLPAQPSTPTSETADMNLQSSPSSASSSSSDIFGLVTGLSWHPPPPNTVPPQ</sequence>
<feature type="region of interest" description="Disordered" evidence="1">
    <location>
        <begin position="91"/>
        <end position="180"/>
    </location>
</feature>
<feature type="chain" id="PRO_5040282190" evidence="2">
    <location>
        <begin position="24"/>
        <end position="180"/>
    </location>
</feature>
<gene>
    <name evidence="3" type="ORF">BJ212DRAFT_1294807</name>
</gene>